<evidence type="ECO:0000313" key="1">
    <source>
        <dbReference type="EMBL" id="AXX93227.1"/>
    </source>
</evidence>
<organism evidence="2 3">
    <name type="scientific">Malaciobacter molluscorum LMG 25693</name>
    <dbReference type="NCBI Taxonomy" id="870501"/>
    <lineage>
        <taxon>Bacteria</taxon>
        <taxon>Pseudomonadati</taxon>
        <taxon>Campylobacterota</taxon>
        <taxon>Epsilonproteobacteria</taxon>
        <taxon>Campylobacterales</taxon>
        <taxon>Arcobacteraceae</taxon>
        <taxon>Malaciobacter</taxon>
    </lineage>
</organism>
<dbReference type="AlphaFoldDB" id="A0A2G1DJ56"/>
<gene>
    <name evidence="1" type="primary">nifQ</name>
    <name evidence="1" type="ORF">AMOL_2274</name>
    <name evidence="2" type="ORF">CPU12_05670</name>
</gene>
<proteinExistence type="predicted"/>
<evidence type="ECO:0000313" key="3">
    <source>
        <dbReference type="Proteomes" id="UP000221222"/>
    </source>
</evidence>
<accession>A0A2G1DJ56</accession>
<dbReference type="Proteomes" id="UP000262712">
    <property type="component" value="Chromosome"/>
</dbReference>
<dbReference type="Pfam" id="PF04891">
    <property type="entry name" value="NifQ"/>
    <property type="match status" value="1"/>
</dbReference>
<evidence type="ECO:0000313" key="2">
    <source>
        <dbReference type="EMBL" id="PHO18480.1"/>
    </source>
</evidence>
<name>A0A2G1DJ56_9BACT</name>
<dbReference type="GO" id="GO:0030151">
    <property type="term" value="F:molybdenum ion binding"/>
    <property type="evidence" value="ECO:0007669"/>
    <property type="project" value="InterPro"/>
</dbReference>
<evidence type="ECO:0000313" key="4">
    <source>
        <dbReference type="Proteomes" id="UP000262712"/>
    </source>
</evidence>
<reference evidence="2 3" key="1">
    <citation type="submission" date="2017-09" db="EMBL/GenBank/DDBJ databases">
        <title>Arcobacter canalis sp. nov., a new species isolated from a water canal contaminated with urban sewage.</title>
        <authorList>
            <person name="Perez-Cataluna A."/>
            <person name="Salas-Masso N."/>
            <person name="Figueras M.J."/>
        </authorList>
    </citation>
    <scope>NUCLEOTIDE SEQUENCE [LARGE SCALE GENOMIC DNA]</scope>
    <source>
        <strain evidence="2 3">F98-3</strain>
    </source>
</reference>
<reference evidence="1 4" key="2">
    <citation type="submission" date="2018-08" db="EMBL/GenBank/DDBJ databases">
        <title>Complete genome of the Arcobacter molluscorum type strain LMG 25693.</title>
        <authorList>
            <person name="Miller W.G."/>
            <person name="Yee E."/>
            <person name="Bono J.L."/>
        </authorList>
    </citation>
    <scope>NUCLEOTIDE SEQUENCE [LARGE SCALE GENOMIC DNA]</scope>
    <source>
        <strain evidence="1 4">CECT 7696</strain>
    </source>
</reference>
<dbReference type="InterPro" id="IPR006975">
    <property type="entry name" value="NifQ"/>
</dbReference>
<sequence length="105" mass="11936">MNELEIMESEILELLQKHANNEYAKNALAPWIAKTSIKMGHLYSDLGLASRREMGKLMTHNFISLARLKPETMRWKRYLYNCIGKTAPACATCTDINNCLKCSLG</sequence>
<protein>
    <submittedName>
        <fullName evidence="2">Hydrogenase</fullName>
    </submittedName>
    <submittedName>
        <fullName evidence="1">Nitrogenase [Fe-Mo] cofactor synthase, NifQ protein</fullName>
    </submittedName>
</protein>
<keyword evidence="3" id="KW-1185">Reference proteome</keyword>
<dbReference type="KEGG" id="amol:AMOL_2274"/>
<dbReference type="EMBL" id="CP032098">
    <property type="protein sequence ID" value="AXX93227.1"/>
    <property type="molecule type" value="Genomic_DNA"/>
</dbReference>
<dbReference type="EMBL" id="NXFY01000006">
    <property type="protein sequence ID" value="PHO18480.1"/>
    <property type="molecule type" value="Genomic_DNA"/>
</dbReference>
<dbReference type="GO" id="GO:0009399">
    <property type="term" value="P:nitrogen fixation"/>
    <property type="evidence" value="ECO:0007669"/>
    <property type="project" value="InterPro"/>
</dbReference>
<dbReference type="Proteomes" id="UP000221222">
    <property type="component" value="Unassembled WGS sequence"/>
</dbReference>
<dbReference type="RefSeq" id="WP_099342117.1">
    <property type="nucleotide sequence ID" value="NZ_CP032098.1"/>
</dbReference>